<dbReference type="PANTHER" id="PTHR36845">
    <property type="entry name" value="HYDROLASE, PUTATIVE (AFU_ORTHOLOGUE AFUA_7G05090)-RELATED"/>
    <property type="match status" value="1"/>
</dbReference>
<name>A0A0A1T924_9HYPO</name>
<dbReference type="GO" id="GO:0052757">
    <property type="term" value="F:chondroitin hydrolase activity"/>
    <property type="evidence" value="ECO:0007669"/>
    <property type="project" value="TreeGrafter"/>
</dbReference>
<comment type="similarity">
    <text evidence="2">Belongs to the glycosyl hydrolase 88 family.</text>
</comment>
<dbReference type="InterPro" id="IPR012341">
    <property type="entry name" value="6hp_glycosidase-like_sf"/>
</dbReference>
<sequence length="420" mass="47549">MGQVVSTTACVQAGSYPVSAGVHCLPPDLTRRFKKISKEILSDDVTDIIIRVAEQGAEPNHYPHDTTKPAFSYKYMDAGWWTSGFFPGSLWLLYERSLHMPLSTSSSDILDLALSWQEGMESQQYNKGTHDLGFMIMPAFYRDYQLRGSNSSRDIVINAAHSLSTRWNETVQCIRSWDSMSSPRWNFSDKNKNFLVIIDNMMNLELLYRGAELTDDDELARRATEHAKTTMAHHIRPDDSTYHLVNYNPANGDVQGRYTVQGYADNSTWARGQSWGVYGYTTAYKHTKDPEFLSTAKRLATYFIKRMRETADNTGMVYWDFDAPHTTPPIRDVSAAMVVCSGLLELYELTGDAQFLPDVAQMLEYAIWHSKAPNDADTVLRGATVNNSPDNKNPSFETGLVYADYYLLEIGNRLLQLNLA</sequence>
<dbReference type="PANTHER" id="PTHR36845:SF1">
    <property type="entry name" value="HYDROLASE, PUTATIVE (AFU_ORTHOLOGUE AFUA_7G05090)-RELATED"/>
    <property type="match status" value="1"/>
</dbReference>
<dbReference type="Gene3D" id="1.50.10.10">
    <property type="match status" value="1"/>
</dbReference>
<evidence type="ECO:0000313" key="4">
    <source>
        <dbReference type="Proteomes" id="UP000039046"/>
    </source>
</evidence>
<protein>
    <recommendedName>
        <fullName evidence="5">Glucuronyl hydrolase</fullName>
    </recommendedName>
</protein>
<dbReference type="AlphaFoldDB" id="A0A0A1T924"/>
<keyword evidence="4" id="KW-1185">Reference proteome</keyword>
<evidence type="ECO:0000256" key="1">
    <source>
        <dbReference type="ARBA" id="ARBA00022801"/>
    </source>
</evidence>
<organism evidence="3 4">
    <name type="scientific">[Torrubiella] hemipterigena</name>
    <dbReference type="NCBI Taxonomy" id="1531966"/>
    <lineage>
        <taxon>Eukaryota</taxon>
        <taxon>Fungi</taxon>
        <taxon>Dikarya</taxon>
        <taxon>Ascomycota</taxon>
        <taxon>Pezizomycotina</taxon>
        <taxon>Sordariomycetes</taxon>
        <taxon>Hypocreomycetidae</taxon>
        <taxon>Hypocreales</taxon>
        <taxon>Clavicipitaceae</taxon>
        <taxon>Clavicipitaceae incertae sedis</taxon>
        <taxon>'Torrubiella' clade</taxon>
    </lineage>
</organism>
<dbReference type="HOGENOM" id="CLU_027158_0_0_1"/>
<evidence type="ECO:0000313" key="3">
    <source>
        <dbReference type="EMBL" id="CEJ93611.1"/>
    </source>
</evidence>
<evidence type="ECO:0008006" key="5">
    <source>
        <dbReference type="Google" id="ProtNLM"/>
    </source>
</evidence>
<dbReference type="GO" id="GO:0000272">
    <property type="term" value="P:polysaccharide catabolic process"/>
    <property type="evidence" value="ECO:0007669"/>
    <property type="project" value="TreeGrafter"/>
</dbReference>
<dbReference type="InterPro" id="IPR052369">
    <property type="entry name" value="UG_Glycosaminoglycan_Hydrolase"/>
</dbReference>
<proteinExistence type="inferred from homology"/>
<dbReference type="EMBL" id="CDHN01000005">
    <property type="protein sequence ID" value="CEJ93611.1"/>
    <property type="molecule type" value="Genomic_DNA"/>
</dbReference>
<dbReference type="SUPFAM" id="SSF48208">
    <property type="entry name" value="Six-hairpin glycosidases"/>
    <property type="match status" value="1"/>
</dbReference>
<keyword evidence="1" id="KW-0378">Hydrolase</keyword>
<dbReference type="InterPro" id="IPR008928">
    <property type="entry name" value="6-hairpin_glycosidase_sf"/>
</dbReference>
<dbReference type="Proteomes" id="UP000039046">
    <property type="component" value="Unassembled WGS sequence"/>
</dbReference>
<dbReference type="OrthoDB" id="2317065at2759"/>
<evidence type="ECO:0000256" key="2">
    <source>
        <dbReference type="ARBA" id="ARBA00038358"/>
    </source>
</evidence>
<gene>
    <name evidence="3" type="ORF">VHEMI09189</name>
</gene>
<accession>A0A0A1T924</accession>
<reference evidence="3 4" key="1">
    <citation type="journal article" date="2015" name="Genome Announc.">
        <title>Draft Genome Sequence and Gene Annotation of the Entomopathogenic Fungus Verticillium hemipterigenum.</title>
        <authorList>
            <person name="Horn F."/>
            <person name="Habel A."/>
            <person name="Scharf D.H."/>
            <person name="Dworschak J."/>
            <person name="Brakhage A.A."/>
            <person name="Guthke R."/>
            <person name="Hertweck C."/>
            <person name="Linde J."/>
        </authorList>
    </citation>
    <scope>NUCLEOTIDE SEQUENCE [LARGE SCALE GENOMIC DNA]</scope>
</reference>